<dbReference type="RefSeq" id="XP_062726917.1">
    <property type="nucleotide sequence ID" value="XM_062871142.1"/>
</dbReference>
<dbReference type="GeneID" id="87889971"/>
<accession>A0AAJ0H3G4</accession>
<evidence type="ECO:0000313" key="1">
    <source>
        <dbReference type="EMBL" id="KAK3311137.1"/>
    </source>
</evidence>
<reference evidence="1" key="1">
    <citation type="journal article" date="2023" name="Mol. Phylogenet. Evol.">
        <title>Genome-scale phylogeny and comparative genomics of the fungal order Sordariales.</title>
        <authorList>
            <person name="Hensen N."/>
            <person name="Bonometti L."/>
            <person name="Westerberg I."/>
            <person name="Brannstrom I.O."/>
            <person name="Guillou S."/>
            <person name="Cros-Aarteil S."/>
            <person name="Calhoun S."/>
            <person name="Haridas S."/>
            <person name="Kuo A."/>
            <person name="Mondo S."/>
            <person name="Pangilinan J."/>
            <person name="Riley R."/>
            <person name="LaButti K."/>
            <person name="Andreopoulos B."/>
            <person name="Lipzen A."/>
            <person name="Chen C."/>
            <person name="Yan M."/>
            <person name="Daum C."/>
            <person name="Ng V."/>
            <person name="Clum A."/>
            <person name="Steindorff A."/>
            <person name="Ohm R.A."/>
            <person name="Martin F."/>
            <person name="Silar P."/>
            <person name="Natvig D.O."/>
            <person name="Lalanne C."/>
            <person name="Gautier V."/>
            <person name="Ament-Velasquez S.L."/>
            <person name="Kruys A."/>
            <person name="Hutchinson M.I."/>
            <person name="Powell A.J."/>
            <person name="Barry K."/>
            <person name="Miller A.N."/>
            <person name="Grigoriev I.V."/>
            <person name="Debuchy R."/>
            <person name="Gladieux P."/>
            <person name="Hiltunen Thoren M."/>
            <person name="Johannesson H."/>
        </authorList>
    </citation>
    <scope>NUCLEOTIDE SEQUENCE</scope>
    <source>
        <strain evidence="1">CBS 333.67</strain>
    </source>
</reference>
<comment type="caution">
    <text evidence="1">The sequence shown here is derived from an EMBL/GenBank/DDBJ whole genome shotgun (WGS) entry which is preliminary data.</text>
</comment>
<dbReference type="AlphaFoldDB" id="A0AAJ0H3G4"/>
<sequence length="213" mass="23396">MGLYRGAARQFVMELGLSSASSLYNTQVPMRNGCTCLWSKSSCRGPLSDDALALRSLIFPNSALHQVVLGMSPRPTPPPFKEIKVSSERGARRINIEVISAHARRPRHLSGRAVQVDVDVETSGVRVADSSCRGGRAPCRCQRCGIPVPLTHQGRPRLRDLPQQQRPLRSTGAEKWLRPIGVFQKGVRTGPVLVRGGLPRRGNDPSLLLQRTH</sequence>
<evidence type="ECO:0000313" key="2">
    <source>
        <dbReference type="Proteomes" id="UP001273166"/>
    </source>
</evidence>
<name>A0AAJ0H3G4_9PEZI</name>
<dbReference type="Proteomes" id="UP001273166">
    <property type="component" value="Unassembled WGS sequence"/>
</dbReference>
<reference evidence="1" key="2">
    <citation type="submission" date="2023-06" db="EMBL/GenBank/DDBJ databases">
        <authorList>
            <consortium name="Lawrence Berkeley National Laboratory"/>
            <person name="Mondo S.J."/>
            <person name="Hensen N."/>
            <person name="Bonometti L."/>
            <person name="Westerberg I."/>
            <person name="Brannstrom I.O."/>
            <person name="Guillou S."/>
            <person name="Cros-Aarteil S."/>
            <person name="Calhoun S."/>
            <person name="Haridas S."/>
            <person name="Kuo A."/>
            <person name="Pangilinan J."/>
            <person name="Riley R."/>
            <person name="Labutti K."/>
            <person name="Andreopoulos B."/>
            <person name="Lipzen A."/>
            <person name="Chen C."/>
            <person name="Yanf M."/>
            <person name="Daum C."/>
            <person name="Ng V."/>
            <person name="Clum A."/>
            <person name="Steindorff A."/>
            <person name="Ohm R."/>
            <person name="Martin F."/>
            <person name="Silar P."/>
            <person name="Natvig D."/>
            <person name="Lalanne C."/>
            <person name="Gautier V."/>
            <person name="Ament-Velasquez S.L."/>
            <person name="Kruys A."/>
            <person name="Hutchinson M.I."/>
            <person name="Powell A.J."/>
            <person name="Barry K."/>
            <person name="Miller A.N."/>
            <person name="Grigoriev I.V."/>
            <person name="Debuchy R."/>
            <person name="Gladieux P."/>
            <person name="Thoren M.H."/>
            <person name="Johannesson H."/>
        </authorList>
    </citation>
    <scope>NUCLEOTIDE SEQUENCE</scope>
    <source>
        <strain evidence="1">CBS 333.67</strain>
    </source>
</reference>
<keyword evidence="2" id="KW-1185">Reference proteome</keyword>
<gene>
    <name evidence="1" type="ORF">B0T15DRAFT_63572</name>
</gene>
<proteinExistence type="predicted"/>
<protein>
    <submittedName>
        <fullName evidence="1">Uncharacterized protein</fullName>
    </submittedName>
</protein>
<dbReference type="EMBL" id="JAUDZG010000001">
    <property type="protein sequence ID" value="KAK3311137.1"/>
    <property type="molecule type" value="Genomic_DNA"/>
</dbReference>
<organism evidence="1 2">
    <name type="scientific">Chaetomium strumarium</name>
    <dbReference type="NCBI Taxonomy" id="1170767"/>
    <lineage>
        <taxon>Eukaryota</taxon>
        <taxon>Fungi</taxon>
        <taxon>Dikarya</taxon>
        <taxon>Ascomycota</taxon>
        <taxon>Pezizomycotina</taxon>
        <taxon>Sordariomycetes</taxon>
        <taxon>Sordariomycetidae</taxon>
        <taxon>Sordariales</taxon>
        <taxon>Chaetomiaceae</taxon>
        <taxon>Chaetomium</taxon>
    </lineage>
</organism>